<comment type="caution">
    <text evidence="1">The sequence shown here is derived from an EMBL/GenBank/DDBJ whole genome shotgun (WGS) entry which is preliminary data.</text>
</comment>
<accession>A0ABU1H6Z1</accession>
<evidence type="ECO:0000313" key="2">
    <source>
        <dbReference type="Proteomes" id="UP001254564"/>
    </source>
</evidence>
<dbReference type="Gene3D" id="3.10.20.30">
    <property type="match status" value="1"/>
</dbReference>
<dbReference type="RefSeq" id="WP_309656936.1">
    <property type="nucleotide sequence ID" value="NZ_JARWAN010000026.1"/>
</dbReference>
<dbReference type="InterPro" id="IPR012675">
    <property type="entry name" value="Beta-grasp_dom_sf"/>
</dbReference>
<proteinExistence type="predicted"/>
<name>A0ABU1H6Z1_9GAMM</name>
<reference evidence="1 2" key="1">
    <citation type="submission" date="2023-04" db="EMBL/GenBank/DDBJ databases">
        <title>A long-awaited taxogenomic arrangement of the family Halomonadaceae.</title>
        <authorList>
            <person name="De La Haba R."/>
            <person name="Chuvochina M."/>
            <person name="Wittouck S."/>
            <person name="Arahal D.R."/>
            <person name="Sanchez-Porro C."/>
            <person name="Hugenholtz P."/>
            <person name="Ventosa A."/>
        </authorList>
    </citation>
    <scope>NUCLEOTIDE SEQUENCE [LARGE SCALE GENOMIC DNA]</scope>
    <source>
        <strain evidence="1 2">DSM 21020</strain>
    </source>
</reference>
<keyword evidence="2" id="KW-1185">Reference proteome</keyword>
<dbReference type="InterPro" id="IPR036010">
    <property type="entry name" value="2Fe-2S_ferredoxin-like_sf"/>
</dbReference>
<dbReference type="EMBL" id="JARWAN010000026">
    <property type="protein sequence ID" value="MDR5900059.1"/>
    <property type="molecule type" value="Genomic_DNA"/>
</dbReference>
<dbReference type="Proteomes" id="UP001254564">
    <property type="component" value="Unassembled WGS sequence"/>
</dbReference>
<dbReference type="SUPFAM" id="SSF54292">
    <property type="entry name" value="2Fe-2S ferredoxin-like"/>
    <property type="match status" value="1"/>
</dbReference>
<gene>
    <name evidence="1" type="ORF">QC823_13815</name>
</gene>
<sequence>MAFLVPDNIHIGYHIRRPTQVMKVAKRLPDLFRRCLDHNELIGFAHFGNQEIQRQSSTSPSLWSSEPKITLAPRSPGALHGKDITSWPPGSVADRAFCRACTVIVDNPDGSSEEVRTCITGAPYFDGKKIRTVEGHAQRDPCAGYHGADGEGIPHVAVAMKGNATLRLDSARNLVKVIAEGINARQFSGFERRQART</sequence>
<protein>
    <submittedName>
        <fullName evidence="1">Uncharacterized protein</fullName>
    </submittedName>
</protein>
<organism evidence="1 2">
    <name type="scientific">Vreelandella vilamensis</name>
    <dbReference type="NCBI Taxonomy" id="531309"/>
    <lineage>
        <taxon>Bacteria</taxon>
        <taxon>Pseudomonadati</taxon>
        <taxon>Pseudomonadota</taxon>
        <taxon>Gammaproteobacteria</taxon>
        <taxon>Oceanospirillales</taxon>
        <taxon>Halomonadaceae</taxon>
        <taxon>Vreelandella</taxon>
    </lineage>
</organism>
<evidence type="ECO:0000313" key="1">
    <source>
        <dbReference type="EMBL" id="MDR5900059.1"/>
    </source>
</evidence>